<proteinExistence type="inferred from homology"/>
<evidence type="ECO:0000256" key="7">
    <source>
        <dbReference type="ARBA" id="ARBA00023136"/>
    </source>
</evidence>
<evidence type="ECO:0000256" key="4">
    <source>
        <dbReference type="ARBA" id="ARBA00022475"/>
    </source>
</evidence>
<dbReference type="Pfam" id="PF01925">
    <property type="entry name" value="TauE"/>
    <property type="match status" value="1"/>
</dbReference>
<keyword evidence="3" id="KW-0813">Transport</keyword>
<organism evidence="9 10">
    <name type="scientific">Pseudarthrobacter psychrotolerans</name>
    <dbReference type="NCBI Taxonomy" id="2697569"/>
    <lineage>
        <taxon>Bacteria</taxon>
        <taxon>Bacillati</taxon>
        <taxon>Actinomycetota</taxon>
        <taxon>Actinomycetes</taxon>
        <taxon>Micrococcales</taxon>
        <taxon>Micrococcaceae</taxon>
        <taxon>Pseudarthrobacter</taxon>
    </lineage>
</organism>
<evidence type="ECO:0000256" key="8">
    <source>
        <dbReference type="RuleBase" id="RU363041"/>
    </source>
</evidence>
<evidence type="ECO:0000256" key="1">
    <source>
        <dbReference type="ARBA" id="ARBA00004651"/>
    </source>
</evidence>
<dbReference type="PANTHER" id="PTHR30269">
    <property type="entry name" value="TRANSMEMBRANE PROTEIN YFCA"/>
    <property type="match status" value="1"/>
</dbReference>
<dbReference type="PANTHER" id="PTHR30269:SF37">
    <property type="entry name" value="MEMBRANE TRANSPORTER PROTEIN"/>
    <property type="match status" value="1"/>
</dbReference>
<feature type="transmembrane region" description="Helical" evidence="8">
    <location>
        <begin position="71"/>
        <end position="90"/>
    </location>
</feature>
<dbReference type="Proteomes" id="UP000464186">
    <property type="component" value="Chromosome"/>
</dbReference>
<dbReference type="EMBL" id="CP047898">
    <property type="protein sequence ID" value="QHK20709.1"/>
    <property type="molecule type" value="Genomic_DNA"/>
</dbReference>
<keyword evidence="5 8" id="KW-0812">Transmembrane</keyword>
<evidence type="ECO:0000256" key="5">
    <source>
        <dbReference type="ARBA" id="ARBA00022692"/>
    </source>
</evidence>
<feature type="transmembrane region" description="Helical" evidence="8">
    <location>
        <begin position="123"/>
        <end position="142"/>
    </location>
</feature>
<dbReference type="GO" id="GO:0005886">
    <property type="term" value="C:plasma membrane"/>
    <property type="evidence" value="ECO:0007669"/>
    <property type="project" value="UniProtKB-SubCell"/>
</dbReference>
<protein>
    <recommendedName>
        <fullName evidence="8">Probable membrane transporter protein</fullName>
    </recommendedName>
</protein>
<gene>
    <name evidence="9" type="ORF">GU243_14320</name>
</gene>
<feature type="transmembrane region" description="Helical" evidence="8">
    <location>
        <begin position="96"/>
        <end position="116"/>
    </location>
</feature>
<dbReference type="AlphaFoldDB" id="A0A6P1NM87"/>
<reference evidence="9 10" key="1">
    <citation type="submission" date="2020-01" db="EMBL/GenBank/DDBJ databases">
        <title>Pseudarthrobacter psychrotolerans sp. nov., isolated from antarctic soil.</title>
        <authorList>
            <person name="Shin Y."/>
            <person name="Park W."/>
        </authorList>
    </citation>
    <scope>NUCLEOTIDE SEQUENCE [LARGE SCALE GENOMIC DNA]</scope>
    <source>
        <strain evidence="9 10">YJ56</strain>
    </source>
</reference>
<feature type="transmembrane region" description="Helical" evidence="8">
    <location>
        <begin position="37"/>
        <end position="59"/>
    </location>
</feature>
<keyword evidence="7 8" id="KW-0472">Membrane</keyword>
<comment type="subcellular location">
    <subcellularLocation>
        <location evidence="1 8">Cell membrane</location>
        <topology evidence="1 8">Multi-pass membrane protein</topology>
    </subcellularLocation>
</comment>
<keyword evidence="4 8" id="KW-1003">Cell membrane</keyword>
<evidence type="ECO:0000256" key="6">
    <source>
        <dbReference type="ARBA" id="ARBA00022989"/>
    </source>
</evidence>
<evidence type="ECO:0000313" key="9">
    <source>
        <dbReference type="EMBL" id="QHK20709.1"/>
    </source>
</evidence>
<dbReference type="InterPro" id="IPR052017">
    <property type="entry name" value="TSUP"/>
</dbReference>
<keyword evidence="10" id="KW-1185">Reference proteome</keyword>
<evidence type="ECO:0000313" key="10">
    <source>
        <dbReference type="Proteomes" id="UP000464186"/>
    </source>
</evidence>
<comment type="similarity">
    <text evidence="2 8">Belongs to the 4-toluene sulfonate uptake permease (TSUP) (TC 2.A.102) family.</text>
</comment>
<feature type="transmembrane region" description="Helical" evidence="8">
    <location>
        <begin position="215"/>
        <end position="234"/>
    </location>
</feature>
<keyword evidence="6 8" id="KW-1133">Transmembrane helix</keyword>
<dbReference type="InterPro" id="IPR002781">
    <property type="entry name" value="TM_pro_TauE-like"/>
</dbReference>
<dbReference type="KEGG" id="psey:GU243_14320"/>
<name>A0A6P1NM87_9MICC</name>
<evidence type="ECO:0000256" key="3">
    <source>
        <dbReference type="ARBA" id="ARBA00022448"/>
    </source>
</evidence>
<evidence type="ECO:0000256" key="2">
    <source>
        <dbReference type="ARBA" id="ARBA00009142"/>
    </source>
</evidence>
<accession>A0A6P1NM87</accession>
<feature type="transmembrane region" description="Helical" evidence="8">
    <location>
        <begin position="188"/>
        <end position="209"/>
    </location>
</feature>
<sequence length="239" mass="24393">MTTTELIIAALIVAVAVVAQAGTGSGFGIVSSPLLLIISPHLVPGPLLLVSVVVMLFVGWQNRRGLRHVDLKLAIAGCLPGAVAGLWVLPLLNGKWTGMIVGGLVVASVLTGLTGFRIPQNRLSLFIAGLIGGVLGTVASTSGPPLVVVYRSEDPDRYRANLSLFFLVSSVVSLLALAGAGSFATQDLLLTSWLLPGVALGALASRPVVKRISAAAIRPAALSLCLIAGVSLLIKGALA</sequence>
<feature type="transmembrane region" description="Helical" evidence="8">
    <location>
        <begin position="162"/>
        <end position="181"/>
    </location>
</feature>